<dbReference type="InterPro" id="IPR050744">
    <property type="entry name" value="AI-2_Isomerase_LsrG"/>
</dbReference>
<dbReference type="Pfam" id="PF03992">
    <property type="entry name" value="ABM"/>
    <property type="match status" value="1"/>
</dbReference>
<protein>
    <submittedName>
        <fullName evidence="2">Quinol monooxygenase YgiN</fullName>
    </submittedName>
</protein>
<dbReference type="SUPFAM" id="SSF54909">
    <property type="entry name" value="Dimeric alpha+beta barrel"/>
    <property type="match status" value="1"/>
</dbReference>
<accession>A0A1I5T4H7</accession>
<gene>
    <name evidence="2" type="ORF">SAMN05216277_10811</name>
</gene>
<keyword evidence="3" id="KW-1185">Reference proteome</keyword>
<feature type="domain" description="ABM" evidence="1">
    <location>
        <begin position="2"/>
        <end position="91"/>
    </location>
</feature>
<dbReference type="InterPro" id="IPR011008">
    <property type="entry name" value="Dimeric_a/b-barrel"/>
</dbReference>
<dbReference type="RefSeq" id="WP_074878615.1">
    <property type="nucleotide sequence ID" value="NZ_FOXI01000008.1"/>
</dbReference>
<keyword evidence="2" id="KW-0560">Oxidoreductase</keyword>
<evidence type="ECO:0000313" key="3">
    <source>
        <dbReference type="Proteomes" id="UP000183769"/>
    </source>
</evidence>
<sequence length="101" mass="11706">MIVLHASFPIDPERRDEALDHVETLVEQSNREDGMIEYRAAVDVEDENTIRFFEQYEDAEAVDAHNQTEHFQAFEERLPELLAGEPEVVRFEVSDATTLEL</sequence>
<reference evidence="3" key="1">
    <citation type="submission" date="2016-10" db="EMBL/GenBank/DDBJ databases">
        <authorList>
            <person name="Varghese N."/>
            <person name="Submissions S."/>
        </authorList>
    </citation>
    <scope>NUCLEOTIDE SEQUENCE [LARGE SCALE GENOMIC DNA]</scope>
    <source>
        <strain evidence="3">CGMCC 1.10329</strain>
    </source>
</reference>
<dbReference type="PANTHER" id="PTHR33336">
    <property type="entry name" value="QUINOL MONOOXYGENASE YGIN-RELATED"/>
    <property type="match status" value="1"/>
</dbReference>
<name>A0A1I5T4H7_9EURY</name>
<dbReference type="InterPro" id="IPR007138">
    <property type="entry name" value="ABM_dom"/>
</dbReference>
<dbReference type="OrthoDB" id="8931at2157"/>
<dbReference type="Proteomes" id="UP000183769">
    <property type="component" value="Unassembled WGS sequence"/>
</dbReference>
<proteinExistence type="predicted"/>
<evidence type="ECO:0000259" key="1">
    <source>
        <dbReference type="PROSITE" id="PS51725"/>
    </source>
</evidence>
<evidence type="ECO:0000313" key="2">
    <source>
        <dbReference type="EMBL" id="SFP77858.1"/>
    </source>
</evidence>
<dbReference type="AlphaFoldDB" id="A0A1I5T4H7"/>
<dbReference type="PANTHER" id="PTHR33336:SF15">
    <property type="entry name" value="ABM DOMAIN-CONTAINING PROTEIN"/>
    <property type="match status" value="1"/>
</dbReference>
<keyword evidence="2" id="KW-0503">Monooxygenase</keyword>
<dbReference type="PROSITE" id="PS51725">
    <property type="entry name" value="ABM"/>
    <property type="match status" value="1"/>
</dbReference>
<dbReference type="Gene3D" id="3.30.70.100">
    <property type="match status" value="1"/>
</dbReference>
<organism evidence="2 3">
    <name type="scientific">Halolamina pelagica</name>
    <dbReference type="NCBI Taxonomy" id="699431"/>
    <lineage>
        <taxon>Archaea</taxon>
        <taxon>Methanobacteriati</taxon>
        <taxon>Methanobacteriota</taxon>
        <taxon>Stenosarchaea group</taxon>
        <taxon>Halobacteria</taxon>
        <taxon>Halobacteriales</taxon>
        <taxon>Haloferacaceae</taxon>
    </lineage>
</organism>
<dbReference type="GO" id="GO:0004497">
    <property type="term" value="F:monooxygenase activity"/>
    <property type="evidence" value="ECO:0007669"/>
    <property type="project" value="UniProtKB-KW"/>
</dbReference>
<dbReference type="EMBL" id="FOXI01000008">
    <property type="protein sequence ID" value="SFP77858.1"/>
    <property type="molecule type" value="Genomic_DNA"/>
</dbReference>